<keyword evidence="2" id="KW-0472">Membrane</keyword>
<evidence type="ECO:0000313" key="4">
    <source>
        <dbReference type="Proteomes" id="UP001590950"/>
    </source>
</evidence>
<accession>A0ABR4ATT1</accession>
<evidence type="ECO:0000313" key="3">
    <source>
        <dbReference type="EMBL" id="KAL2048257.1"/>
    </source>
</evidence>
<dbReference type="EMBL" id="JBEFKJ010000001">
    <property type="protein sequence ID" value="KAL2048257.1"/>
    <property type="molecule type" value="Genomic_DNA"/>
</dbReference>
<protein>
    <submittedName>
        <fullName evidence="3">Uncharacterized protein</fullName>
    </submittedName>
</protein>
<feature type="coiled-coil region" evidence="1">
    <location>
        <begin position="135"/>
        <end position="162"/>
    </location>
</feature>
<dbReference type="SUPFAM" id="SSF58100">
    <property type="entry name" value="Bacterial hemolysins"/>
    <property type="match status" value="1"/>
</dbReference>
<feature type="coiled-coil region" evidence="1">
    <location>
        <begin position="254"/>
        <end position="288"/>
    </location>
</feature>
<comment type="caution">
    <text evidence="3">The sequence shown here is derived from an EMBL/GenBank/DDBJ whole genome shotgun (WGS) entry which is preliminary data.</text>
</comment>
<organism evidence="3 4">
    <name type="scientific">Stereocaulon virgatum</name>
    <dbReference type="NCBI Taxonomy" id="373712"/>
    <lineage>
        <taxon>Eukaryota</taxon>
        <taxon>Fungi</taxon>
        <taxon>Dikarya</taxon>
        <taxon>Ascomycota</taxon>
        <taxon>Pezizomycotina</taxon>
        <taxon>Lecanoromycetes</taxon>
        <taxon>OSLEUM clade</taxon>
        <taxon>Lecanoromycetidae</taxon>
        <taxon>Lecanorales</taxon>
        <taxon>Lecanorineae</taxon>
        <taxon>Stereocaulaceae</taxon>
        <taxon>Stereocaulon</taxon>
    </lineage>
</organism>
<keyword evidence="1" id="KW-0175">Coiled coil</keyword>
<sequence length="395" mass="43947">MSTKVRVDTLERKLNQLSKQYIQQQKSARDLIEADQSDILSCLRDGVTSVKATIQDIRAPQSRTMEFEDDALISFDVDPIDHYKMPGSFVTELEIPDESIVPRTRDLVVLRERCTAINKSFTNLASSADKQLEDVMEIQLAVTTFEDQLDNLQEEVNSTMQSAQSAVASTQESLKFKKVKKEGAQSRLSTVASELSGVEEDISDNKDHRKIAKVVKYGALAVSPFFLPALGIAAGMQVGGMVLKDKKQDLIKQRSRVNTEFEAVKSEISSLEKQNIELEAALQGNKKLSTRCGKLTQQAKFSKKELVCKADEYQALKEAAGSFLLWSETLQHRAELMEDFDDGEHLDQMALRLVDDLAKCKQREVNAICQPLQALLLGGRSARGGRGGELSLIDM</sequence>
<proteinExistence type="predicted"/>
<name>A0ABR4ATT1_9LECA</name>
<gene>
    <name evidence="3" type="ORF">N7G274_000168</name>
</gene>
<keyword evidence="2" id="KW-1133">Transmembrane helix</keyword>
<dbReference type="Proteomes" id="UP001590950">
    <property type="component" value="Unassembled WGS sequence"/>
</dbReference>
<reference evidence="3 4" key="1">
    <citation type="submission" date="2024-09" db="EMBL/GenBank/DDBJ databases">
        <title>Rethinking Asexuality: The Enigmatic Case of Functional Sexual Genes in Lepraria (Stereocaulaceae).</title>
        <authorList>
            <person name="Doellman M."/>
            <person name="Sun Y."/>
            <person name="Barcenas-Pena A."/>
            <person name="Lumbsch H.T."/>
            <person name="Grewe F."/>
        </authorList>
    </citation>
    <scope>NUCLEOTIDE SEQUENCE [LARGE SCALE GENOMIC DNA]</scope>
    <source>
        <strain evidence="3 4">Mercado 3170</strain>
    </source>
</reference>
<feature type="transmembrane region" description="Helical" evidence="2">
    <location>
        <begin position="217"/>
        <end position="243"/>
    </location>
</feature>
<keyword evidence="2" id="KW-0812">Transmembrane</keyword>
<evidence type="ECO:0000256" key="2">
    <source>
        <dbReference type="SAM" id="Phobius"/>
    </source>
</evidence>
<evidence type="ECO:0000256" key="1">
    <source>
        <dbReference type="SAM" id="Coils"/>
    </source>
</evidence>
<keyword evidence="4" id="KW-1185">Reference proteome</keyword>